<dbReference type="Pfam" id="PF01546">
    <property type="entry name" value="Peptidase_M20"/>
    <property type="match status" value="1"/>
</dbReference>
<keyword evidence="3" id="KW-0378">Hydrolase</keyword>
<dbReference type="GO" id="GO:0006508">
    <property type="term" value="P:proteolysis"/>
    <property type="evidence" value="ECO:0007669"/>
    <property type="project" value="UniProtKB-KW"/>
</dbReference>
<dbReference type="SUPFAM" id="SSF53187">
    <property type="entry name" value="Zn-dependent exopeptidases"/>
    <property type="match status" value="1"/>
</dbReference>
<evidence type="ECO:0000256" key="3">
    <source>
        <dbReference type="ARBA" id="ARBA00022801"/>
    </source>
</evidence>
<reference evidence="5" key="1">
    <citation type="submission" date="2020-02" db="EMBL/GenBank/DDBJ databases">
        <authorList>
            <person name="Meier V. D."/>
        </authorList>
    </citation>
    <scope>NUCLEOTIDE SEQUENCE</scope>
    <source>
        <strain evidence="5">AVDCRST_MAG87</strain>
    </source>
</reference>
<feature type="domain" description="Peptidase M20 dimerisation" evidence="4">
    <location>
        <begin position="196"/>
        <end position="356"/>
    </location>
</feature>
<dbReference type="Gene3D" id="3.40.630.10">
    <property type="entry name" value="Zn peptidases"/>
    <property type="match status" value="1"/>
</dbReference>
<dbReference type="AlphaFoldDB" id="A0A6J4VJ02"/>
<dbReference type="EMBL" id="CADCWJ010000660">
    <property type="protein sequence ID" value="CAA9577337.1"/>
    <property type="molecule type" value="Genomic_DNA"/>
</dbReference>
<name>A0A6J4VJ02_9BACT</name>
<organism evidence="5">
    <name type="scientific">uncultured Thermomicrobiales bacterium</name>
    <dbReference type="NCBI Taxonomy" id="1645740"/>
    <lineage>
        <taxon>Bacteria</taxon>
        <taxon>Pseudomonadati</taxon>
        <taxon>Thermomicrobiota</taxon>
        <taxon>Thermomicrobia</taxon>
        <taxon>Thermomicrobiales</taxon>
        <taxon>environmental samples</taxon>
    </lineage>
</organism>
<dbReference type="PANTHER" id="PTHR43270:SF12">
    <property type="entry name" value="SUCCINYL-DIAMINOPIMELATE DESUCCINYLASE"/>
    <property type="match status" value="1"/>
</dbReference>
<dbReference type="Gene3D" id="3.30.70.360">
    <property type="match status" value="1"/>
</dbReference>
<dbReference type="Pfam" id="PF07687">
    <property type="entry name" value="M20_dimer"/>
    <property type="match status" value="1"/>
</dbReference>
<evidence type="ECO:0000256" key="1">
    <source>
        <dbReference type="ARBA" id="ARBA00022670"/>
    </source>
</evidence>
<dbReference type="GO" id="GO:0008233">
    <property type="term" value="F:peptidase activity"/>
    <property type="evidence" value="ECO:0007669"/>
    <property type="project" value="UniProtKB-KW"/>
</dbReference>
<evidence type="ECO:0000313" key="5">
    <source>
        <dbReference type="EMBL" id="CAA9577337.1"/>
    </source>
</evidence>
<dbReference type="PANTHER" id="PTHR43270">
    <property type="entry name" value="BETA-ALA-HIS DIPEPTIDASE"/>
    <property type="match status" value="1"/>
</dbReference>
<evidence type="ECO:0000259" key="4">
    <source>
        <dbReference type="Pfam" id="PF07687"/>
    </source>
</evidence>
<sequence length="461" mass="49289">MAHPGWEATLASSEDRAVAELLELLRIPSVSTDPARGTDVLTAAGWVRDRLALAGFLDVRLIPTSRHPVVIGRWEVDAALPTVLIYGHYDVQPEDPVDLWETAPFEPTIRDGRVFGRGAADMKGNLLTAIHGVEASAAANRGRPAINVAVIFEGEEEIGSPSLGAVVRDHADLLRADAVLSADGGQFSDTVPSQTVARKGLAGIQIAIRGANSDLHSGRYGAYVPNAARSAGELIASFHDGDGRVAVDGFYDRVIELTAGERAEAAATAEDDASTLRALDIPELWGEAGYTAQERLWARPTLDINGVWSGFQGEGSKTVTPAEAWIKITTRLVPDQDPAEIVELIRVHVEKHRPRGTRTEISGTAGSAKPYLLDRSNPVYAAVDVALTRLYGHPPVVQRAGGTIPATAIFLDELGLHTIGYAWSAPDSRSHAPNEWYGIAGFLRGRRGYAMLLDTLAEATG</sequence>
<dbReference type="NCBIfam" id="NF006579">
    <property type="entry name" value="PRK09104.1"/>
    <property type="match status" value="1"/>
</dbReference>
<dbReference type="InterPro" id="IPR051458">
    <property type="entry name" value="Cyt/Met_Dipeptidase"/>
</dbReference>
<gene>
    <name evidence="5" type="ORF">AVDCRST_MAG87-2988</name>
</gene>
<protein>
    <submittedName>
        <fullName evidence="5">Acetylornithine deacetylase/Succinyl-diaminopimelate desuccinylase and related deacylases</fullName>
    </submittedName>
</protein>
<keyword evidence="1" id="KW-0645">Protease</keyword>
<proteinExistence type="predicted"/>
<dbReference type="GO" id="GO:0046872">
    <property type="term" value="F:metal ion binding"/>
    <property type="evidence" value="ECO:0007669"/>
    <property type="project" value="UniProtKB-KW"/>
</dbReference>
<dbReference type="NCBIfam" id="NF006053">
    <property type="entry name" value="PRK08201.1"/>
    <property type="match status" value="1"/>
</dbReference>
<evidence type="ECO:0000256" key="2">
    <source>
        <dbReference type="ARBA" id="ARBA00022723"/>
    </source>
</evidence>
<keyword evidence="2" id="KW-0479">Metal-binding</keyword>
<dbReference type="NCBIfam" id="NF005914">
    <property type="entry name" value="PRK07907.1"/>
    <property type="match status" value="1"/>
</dbReference>
<dbReference type="InterPro" id="IPR002933">
    <property type="entry name" value="Peptidase_M20"/>
</dbReference>
<dbReference type="InterPro" id="IPR011650">
    <property type="entry name" value="Peptidase_M20_dimer"/>
</dbReference>
<accession>A0A6J4VJ02</accession>